<feature type="compositionally biased region" description="Acidic residues" evidence="1">
    <location>
        <begin position="12"/>
        <end position="31"/>
    </location>
</feature>
<accession>A0AAU9T3E6</accession>
<feature type="region of interest" description="Disordered" evidence="1">
    <location>
        <begin position="1"/>
        <end position="31"/>
    </location>
</feature>
<organism evidence="3 4">
    <name type="scientific">Thlaspi arvense</name>
    <name type="common">Field penny-cress</name>
    <dbReference type="NCBI Taxonomy" id="13288"/>
    <lineage>
        <taxon>Eukaryota</taxon>
        <taxon>Viridiplantae</taxon>
        <taxon>Streptophyta</taxon>
        <taxon>Embryophyta</taxon>
        <taxon>Tracheophyta</taxon>
        <taxon>Spermatophyta</taxon>
        <taxon>Magnoliopsida</taxon>
        <taxon>eudicotyledons</taxon>
        <taxon>Gunneridae</taxon>
        <taxon>Pentapetalae</taxon>
        <taxon>rosids</taxon>
        <taxon>malvids</taxon>
        <taxon>Brassicales</taxon>
        <taxon>Brassicaceae</taxon>
        <taxon>Thlaspideae</taxon>
        <taxon>Thlaspi</taxon>
    </lineage>
</organism>
<dbReference type="PANTHER" id="PTHR47591:SF13">
    <property type="entry name" value="OS02G0293900 PROTEIN"/>
    <property type="match status" value="1"/>
</dbReference>
<evidence type="ECO:0000259" key="2">
    <source>
        <dbReference type="PROSITE" id="PS00028"/>
    </source>
</evidence>
<dbReference type="AlphaFoldDB" id="A0AAU9T3E6"/>
<dbReference type="PROSITE" id="PS00028">
    <property type="entry name" value="ZINC_FINGER_C2H2_1"/>
    <property type="match status" value="1"/>
</dbReference>
<evidence type="ECO:0000256" key="1">
    <source>
        <dbReference type="SAM" id="MobiDB-lite"/>
    </source>
</evidence>
<dbReference type="PANTHER" id="PTHR47591">
    <property type="entry name" value="ZINC FINGER PROTEIN ZAT2-RELATED"/>
    <property type="match status" value="1"/>
</dbReference>
<name>A0AAU9T3E6_THLAR</name>
<evidence type="ECO:0000313" key="3">
    <source>
        <dbReference type="EMBL" id="CAH2076625.1"/>
    </source>
</evidence>
<dbReference type="EMBL" id="OU466863">
    <property type="protein sequence ID" value="CAH2076625.1"/>
    <property type="molecule type" value="Genomic_DNA"/>
</dbReference>
<evidence type="ECO:0000313" key="4">
    <source>
        <dbReference type="Proteomes" id="UP000836841"/>
    </source>
</evidence>
<dbReference type="InterPro" id="IPR013087">
    <property type="entry name" value="Znf_C2H2_type"/>
</dbReference>
<sequence>MSNPEKMKVDDTATEEEKENSDEQRNDEEFDMREIVLGLPALRISSEAFGVSVVGKEEEARLNEQAVVAAQLVMAAADEAVMKERSDGKKKVVRRPRKKLNFNDEAGGSGPNVGVDVKKPKKKASVLTNPPRGPPICHICGRRFGSWKGVFGHMRCHKDRNYQGFLPPPKFSPVRRGFTIPGPNSSFVLFSAGGGSSVGFIAGGAGSAGGASGGAPGGDGGRGLEIDLNVDPVEEDEDEVIEAGGGVAKFDLNKPPPEDDEEADKAK</sequence>
<protein>
    <recommendedName>
        <fullName evidence="2">C2H2-type domain-containing protein</fullName>
    </recommendedName>
</protein>
<dbReference type="Proteomes" id="UP000836841">
    <property type="component" value="Chromosome 7"/>
</dbReference>
<proteinExistence type="predicted"/>
<feature type="compositionally biased region" description="Basic and acidic residues" evidence="1">
    <location>
        <begin position="1"/>
        <end position="11"/>
    </location>
</feature>
<feature type="domain" description="C2H2-type" evidence="2">
    <location>
        <begin position="137"/>
        <end position="157"/>
    </location>
</feature>
<reference evidence="3 4" key="1">
    <citation type="submission" date="2022-03" db="EMBL/GenBank/DDBJ databases">
        <authorList>
            <person name="Nunn A."/>
            <person name="Chopra R."/>
            <person name="Nunn A."/>
            <person name="Contreras Garrido A."/>
        </authorList>
    </citation>
    <scope>NUCLEOTIDE SEQUENCE [LARGE SCALE GENOMIC DNA]</scope>
</reference>
<keyword evidence="4" id="KW-1185">Reference proteome</keyword>
<feature type="compositionally biased region" description="Acidic residues" evidence="1">
    <location>
        <begin position="258"/>
        <end position="267"/>
    </location>
</feature>
<feature type="region of interest" description="Disordered" evidence="1">
    <location>
        <begin position="243"/>
        <end position="267"/>
    </location>
</feature>
<gene>
    <name evidence="3" type="ORF">TAV2_LOCUS22899</name>
</gene>